<feature type="transmembrane region" description="Helical" evidence="6">
    <location>
        <begin position="202"/>
        <end position="221"/>
    </location>
</feature>
<comment type="subcellular location">
    <subcellularLocation>
        <location evidence="1">Membrane</location>
        <topology evidence="1">Multi-pass membrane protein</topology>
    </subcellularLocation>
</comment>
<dbReference type="Gene3D" id="1.20.1250.20">
    <property type="entry name" value="MFS general substrate transporter like domains"/>
    <property type="match status" value="1"/>
</dbReference>
<evidence type="ECO:0000256" key="2">
    <source>
        <dbReference type="ARBA" id="ARBA00022692"/>
    </source>
</evidence>
<dbReference type="GO" id="GO:0016020">
    <property type="term" value="C:membrane"/>
    <property type="evidence" value="ECO:0007669"/>
    <property type="project" value="UniProtKB-SubCell"/>
</dbReference>
<evidence type="ECO:0000256" key="3">
    <source>
        <dbReference type="ARBA" id="ARBA00022989"/>
    </source>
</evidence>
<dbReference type="PANTHER" id="PTHR23294:SF57">
    <property type="entry name" value="CINA C-TERMINAL DOMAIN-CONTAINING PROTEIN"/>
    <property type="match status" value="1"/>
</dbReference>
<dbReference type="SUPFAM" id="SSF103473">
    <property type="entry name" value="MFS general substrate transporter"/>
    <property type="match status" value="1"/>
</dbReference>
<evidence type="ECO:0000256" key="4">
    <source>
        <dbReference type="ARBA" id="ARBA00023136"/>
    </source>
</evidence>
<keyword evidence="3 6" id="KW-1133">Transmembrane helix</keyword>
<dbReference type="EMBL" id="KZ825837">
    <property type="protein sequence ID" value="PYH96463.1"/>
    <property type="molecule type" value="Genomic_DNA"/>
</dbReference>
<dbReference type="VEuPathDB" id="FungiDB:BO71DRAFT_320799"/>
<gene>
    <name evidence="7" type="ORF">BO71DRAFT_320799</name>
</gene>
<feature type="transmembrane region" description="Helical" evidence="6">
    <location>
        <begin position="422"/>
        <end position="439"/>
    </location>
</feature>
<feature type="transmembrane region" description="Helical" evidence="6">
    <location>
        <begin position="323"/>
        <end position="342"/>
    </location>
</feature>
<dbReference type="Proteomes" id="UP000247810">
    <property type="component" value="Unassembled WGS sequence"/>
</dbReference>
<evidence type="ECO:0000313" key="7">
    <source>
        <dbReference type="EMBL" id="PYH96463.1"/>
    </source>
</evidence>
<keyword evidence="4 6" id="KW-0472">Membrane</keyword>
<keyword evidence="8" id="KW-1185">Reference proteome</keyword>
<evidence type="ECO:0000256" key="5">
    <source>
        <dbReference type="SAM" id="MobiDB-lite"/>
    </source>
</evidence>
<feature type="region of interest" description="Disordered" evidence="5">
    <location>
        <begin position="455"/>
        <end position="504"/>
    </location>
</feature>
<keyword evidence="2 6" id="KW-0812">Transmembrane</keyword>
<feature type="transmembrane region" description="Helical" evidence="6">
    <location>
        <begin position="24"/>
        <end position="45"/>
    </location>
</feature>
<protein>
    <recommendedName>
        <fullName evidence="9">MFS general substrate transporter</fullName>
    </recommendedName>
</protein>
<evidence type="ECO:0000256" key="1">
    <source>
        <dbReference type="ARBA" id="ARBA00004141"/>
    </source>
</evidence>
<dbReference type="PANTHER" id="PTHR23294">
    <property type="entry name" value="ET TRANSLATION PRODUCT-RELATED"/>
    <property type="match status" value="1"/>
</dbReference>
<feature type="transmembrane region" description="Helical" evidence="6">
    <location>
        <begin position="363"/>
        <end position="385"/>
    </location>
</feature>
<dbReference type="STRING" id="1448320.A0A319DYD8"/>
<proteinExistence type="predicted"/>
<dbReference type="InterPro" id="IPR051617">
    <property type="entry name" value="UNC-93-like_regulator"/>
</dbReference>
<name>A0A319DYD8_9EURO</name>
<organism evidence="7 8">
    <name type="scientific">Aspergillus ellipticus CBS 707.79</name>
    <dbReference type="NCBI Taxonomy" id="1448320"/>
    <lineage>
        <taxon>Eukaryota</taxon>
        <taxon>Fungi</taxon>
        <taxon>Dikarya</taxon>
        <taxon>Ascomycota</taxon>
        <taxon>Pezizomycotina</taxon>
        <taxon>Eurotiomycetes</taxon>
        <taxon>Eurotiomycetidae</taxon>
        <taxon>Eurotiales</taxon>
        <taxon>Aspergillaceae</taxon>
        <taxon>Aspergillus</taxon>
        <taxon>Aspergillus subgen. Circumdati</taxon>
    </lineage>
</organism>
<feature type="compositionally biased region" description="Gly residues" evidence="5">
    <location>
        <begin position="468"/>
        <end position="480"/>
    </location>
</feature>
<evidence type="ECO:0000256" key="6">
    <source>
        <dbReference type="SAM" id="Phobius"/>
    </source>
</evidence>
<sequence>MDPVLRGEGVRPGKNRIHAFYRSSLFNAIIVGLVSFTQPGIWTALSSLGAGGLATPFFANAANVITFAIMVFMSPVFAVLGNRWSLKWVLVIGTLGYAPFSASLYANSVYGTQWFMLFGAATCGFSAAALWVSEAAIGVGYPEEHRKGVYRAPFPLPIIPPTYLIAIWFALNKIGSIIGTSIELALNLDDNQQGSISPKTYLVLIALQCLGLPLSLLISPIDKLIRTDGTKPTQPPRTTLREGFHRFWLVCKRPEIAVLVPIFLTSQWAQTYEGNYLTAYFTVRARALAAFIITWVGLAINLLLGYLLDNTRLIGPRSTRARSTWILIVLMYTITYVYNIVVQVEYQKPNPTFDITDAGFGKAVAVYCIFFIPYNAFAVWGYWVLGCFDSRIENLTFSTALLRGGESLASTISYGLGASENVSLLTNLLVAAVLFWISVPSTTWSAWRVGEGGLDGSVDGESQRGSRDGGGGGGGGGGADSDGNGDDSGESVQRVEVQVKGEGK</sequence>
<feature type="transmembrane region" description="Helical" evidence="6">
    <location>
        <begin position="57"/>
        <end position="81"/>
    </location>
</feature>
<reference evidence="7 8" key="1">
    <citation type="submission" date="2018-02" db="EMBL/GenBank/DDBJ databases">
        <title>The genomes of Aspergillus section Nigri reveals drivers in fungal speciation.</title>
        <authorList>
            <consortium name="DOE Joint Genome Institute"/>
            <person name="Vesth T.C."/>
            <person name="Nybo J."/>
            <person name="Theobald S."/>
            <person name="Brandl J."/>
            <person name="Frisvad J.C."/>
            <person name="Nielsen K.F."/>
            <person name="Lyhne E.K."/>
            <person name="Kogle M.E."/>
            <person name="Kuo A."/>
            <person name="Riley R."/>
            <person name="Clum A."/>
            <person name="Nolan M."/>
            <person name="Lipzen A."/>
            <person name="Salamov A."/>
            <person name="Henrissat B."/>
            <person name="Wiebenga A."/>
            <person name="De vries R.P."/>
            <person name="Grigoriev I.V."/>
            <person name="Mortensen U.H."/>
            <person name="Andersen M.R."/>
            <person name="Baker S.E."/>
        </authorList>
    </citation>
    <scope>NUCLEOTIDE SEQUENCE [LARGE SCALE GENOMIC DNA]</scope>
    <source>
        <strain evidence="7 8">CBS 707.79</strain>
    </source>
</reference>
<dbReference type="AlphaFoldDB" id="A0A319DYD8"/>
<feature type="transmembrane region" description="Helical" evidence="6">
    <location>
        <begin position="88"/>
        <end position="108"/>
    </location>
</feature>
<dbReference type="OrthoDB" id="196103at2759"/>
<feature type="transmembrane region" description="Helical" evidence="6">
    <location>
        <begin position="114"/>
        <end position="141"/>
    </location>
</feature>
<dbReference type="InterPro" id="IPR036259">
    <property type="entry name" value="MFS_trans_sf"/>
</dbReference>
<feature type="transmembrane region" description="Helical" evidence="6">
    <location>
        <begin position="287"/>
        <end position="308"/>
    </location>
</feature>
<evidence type="ECO:0000313" key="8">
    <source>
        <dbReference type="Proteomes" id="UP000247810"/>
    </source>
</evidence>
<evidence type="ECO:0008006" key="9">
    <source>
        <dbReference type="Google" id="ProtNLM"/>
    </source>
</evidence>
<accession>A0A319DYD8</accession>